<dbReference type="Proteomes" id="UP000311382">
    <property type="component" value="Unassembled WGS sequence"/>
</dbReference>
<comment type="caution">
    <text evidence="2">The sequence shown here is derived from an EMBL/GenBank/DDBJ whole genome shotgun (WGS) entry which is preliminary data.</text>
</comment>
<accession>A0A5C5FRV2</accession>
<dbReference type="SUPFAM" id="SSF52047">
    <property type="entry name" value="RNI-like"/>
    <property type="match status" value="1"/>
</dbReference>
<dbReference type="AlphaFoldDB" id="A0A5C5FRV2"/>
<gene>
    <name evidence="2" type="ORF">DMC30DRAFT_298408</name>
</gene>
<keyword evidence="3" id="KW-1185">Reference proteome</keyword>
<proteinExistence type="predicted"/>
<protein>
    <recommendedName>
        <fullName evidence="4">Proteophosphoglycan ppg4</fullName>
    </recommendedName>
</protein>
<evidence type="ECO:0000313" key="3">
    <source>
        <dbReference type="Proteomes" id="UP000311382"/>
    </source>
</evidence>
<reference evidence="2 3" key="1">
    <citation type="submission" date="2019-03" db="EMBL/GenBank/DDBJ databases">
        <title>Rhodosporidium diobovatum UCD-FST 08-225 genome sequencing, assembly, and annotation.</title>
        <authorList>
            <person name="Fakankun I.U."/>
            <person name="Fristensky B."/>
            <person name="Levin D.B."/>
        </authorList>
    </citation>
    <scope>NUCLEOTIDE SEQUENCE [LARGE SCALE GENOMIC DNA]</scope>
    <source>
        <strain evidence="2 3">UCD-FST 08-225</strain>
    </source>
</reference>
<feature type="region of interest" description="Disordered" evidence="1">
    <location>
        <begin position="1"/>
        <end position="48"/>
    </location>
</feature>
<dbReference type="InterPro" id="IPR032675">
    <property type="entry name" value="LRR_dom_sf"/>
</dbReference>
<evidence type="ECO:0000256" key="1">
    <source>
        <dbReference type="SAM" id="MobiDB-lite"/>
    </source>
</evidence>
<name>A0A5C5FRV2_9BASI</name>
<evidence type="ECO:0000313" key="2">
    <source>
        <dbReference type="EMBL" id="TNY19608.1"/>
    </source>
</evidence>
<organism evidence="2 3">
    <name type="scientific">Rhodotorula diobovata</name>
    <dbReference type="NCBI Taxonomy" id="5288"/>
    <lineage>
        <taxon>Eukaryota</taxon>
        <taxon>Fungi</taxon>
        <taxon>Dikarya</taxon>
        <taxon>Basidiomycota</taxon>
        <taxon>Pucciniomycotina</taxon>
        <taxon>Microbotryomycetes</taxon>
        <taxon>Sporidiobolales</taxon>
        <taxon>Sporidiobolaceae</taxon>
        <taxon>Rhodotorula</taxon>
    </lineage>
</organism>
<dbReference type="EMBL" id="SOZI01000090">
    <property type="protein sequence ID" value="TNY19608.1"/>
    <property type="molecule type" value="Genomic_DNA"/>
</dbReference>
<evidence type="ECO:0008006" key="4">
    <source>
        <dbReference type="Google" id="ProtNLM"/>
    </source>
</evidence>
<dbReference type="Gene3D" id="3.80.10.10">
    <property type="entry name" value="Ribonuclease Inhibitor"/>
    <property type="match status" value="1"/>
</dbReference>
<sequence>MCPRPGPTSSERDTPAEPAPPTTMPSAAGQDEPAPLESPPGADSQPVAPWHRLPYELKERIIDSIELQIKEAFRYAPDDADEPVAVGFFAKIAARERDMHSANIYMRDALVRLRDVDRQLRSVCAARLWQRVHLYETGENALERFLQVLPAHASHVRSFHLGHSPVEQRTLGVDGARGLLAARAVRMCSAVEHVELRQPEQQPTEQLDLPSLRIVTLGMHTYTPSAFDFLPGHQLTSLSITTLDARGSTRDFGVALGSLPCLRHLRLSGAGVIDDDLLLGALPWQAPLESLELSSSPSILSFAALHAFVSNFSSTVESLALDLPTPGLAASAVPAGLLFNLPHLSSLALSTNFASPFFLSFSSPSIPLSFLRLDFNLALYGHPGDAIALIAAHRKTLKRVHLSEKALGGNDAWGDDFAGQWPEDEDVDAIVQGCEDVGVRITLRRRDLHSDEDGWSESSDEGESSADE</sequence>